<protein>
    <submittedName>
        <fullName evidence="2">Cilia- and flagella-associated protein 206</fullName>
    </submittedName>
</protein>
<name>A0A0K0FFE3_STRVS</name>
<dbReference type="Proteomes" id="UP000035680">
    <property type="component" value="Unassembled WGS sequence"/>
</dbReference>
<dbReference type="AlphaFoldDB" id="A0A0K0FFE3"/>
<proteinExistence type="predicted"/>
<reference evidence="2" key="2">
    <citation type="submission" date="2015-08" db="UniProtKB">
        <authorList>
            <consortium name="WormBaseParasite"/>
        </authorList>
    </citation>
    <scope>IDENTIFICATION</scope>
</reference>
<dbReference type="WBParaSite" id="SVE_0758500.1">
    <property type="protein sequence ID" value="SVE_0758500.1"/>
    <property type="gene ID" value="SVE_0758500"/>
</dbReference>
<sequence>MAKSKEILRILRKDIEVISLDRASLRKIEELASIFLTILEDLHIKEPSRLAVRLAKEHRQIYSSNFNRIYNTCVNIVEEHINQQKELPGDCEISEFENSFLSCTVNDFGAEETANLRTNVENLTI</sequence>
<accession>A0A0K0FFE3</accession>
<keyword evidence="1" id="KW-1185">Reference proteome</keyword>
<evidence type="ECO:0000313" key="2">
    <source>
        <dbReference type="WBParaSite" id="SVE_0758500.1"/>
    </source>
</evidence>
<evidence type="ECO:0000313" key="1">
    <source>
        <dbReference type="Proteomes" id="UP000035680"/>
    </source>
</evidence>
<reference evidence="1" key="1">
    <citation type="submission" date="2014-07" db="EMBL/GenBank/DDBJ databases">
        <authorList>
            <person name="Martin A.A"/>
            <person name="De Silva N."/>
        </authorList>
    </citation>
    <scope>NUCLEOTIDE SEQUENCE</scope>
</reference>
<organism evidence="1 2">
    <name type="scientific">Strongyloides venezuelensis</name>
    <name type="common">Threadworm</name>
    <dbReference type="NCBI Taxonomy" id="75913"/>
    <lineage>
        <taxon>Eukaryota</taxon>
        <taxon>Metazoa</taxon>
        <taxon>Ecdysozoa</taxon>
        <taxon>Nematoda</taxon>
        <taxon>Chromadorea</taxon>
        <taxon>Rhabditida</taxon>
        <taxon>Tylenchina</taxon>
        <taxon>Panagrolaimomorpha</taxon>
        <taxon>Strongyloidoidea</taxon>
        <taxon>Strongyloididae</taxon>
        <taxon>Strongyloides</taxon>
    </lineage>
</organism>